<keyword evidence="3" id="KW-0238">DNA-binding</keyword>
<dbReference type="SUPFAM" id="SSF46785">
    <property type="entry name" value="Winged helix' DNA-binding domain"/>
    <property type="match status" value="1"/>
</dbReference>
<keyword evidence="7" id="KW-1185">Reference proteome</keyword>
<gene>
    <name evidence="6" type="ORF">GCM10009846_26050</name>
</gene>
<dbReference type="RefSeq" id="WP_344344334.1">
    <property type="nucleotide sequence ID" value="NZ_BAAAQT010000008.1"/>
</dbReference>
<dbReference type="EMBL" id="BAAAQT010000008">
    <property type="protein sequence ID" value="GAA2175581.1"/>
    <property type="molecule type" value="Genomic_DNA"/>
</dbReference>
<proteinExistence type="inferred from homology"/>
<dbReference type="InterPro" id="IPR036388">
    <property type="entry name" value="WH-like_DNA-bd_sf"/>
</dbReference>
<dbReference type="InterPro" id="IPR000847">
    <property type="entry name" value="LysR_HTH_N"/>
</dbReference>
<dbReference type="SUPFAM" id="SSF53850">
    <property type="entry name" value="Periplasmic binding protein-like II"/>
    <property type="match status" value="1"/>
</dbReference>
<protein>
    <submittedName>
        <fullName evidence="6">LysR family transcriptional regulator</fullName>
    </submittedName>
</protein>
<dbReference type="Pfam" id="PF00126">
    <property type="entry name" value="HTH_1"/>
    <property type="match status" value="1"/>
</dbReference>
<comment type="caution">
    <text evidence="6">The sequence shown here is derived from an EMBL/GenBank/DDBJ whole genome shotgun (WGS) entry which is preliminary data.</text>
</comment>
<evidence type="ECO:0000256" key="3">
    <source>
        <dbReference type="ARBA" id="ARBA00023125"/>
    </source>
</evidence>
<accession>A0ABP5MLW9</accession>
<keyword evidence="4" id="KW-0804">Transcription</keyword>
<dbReference type="PROSITE" id="PS50931">
    <property type="entry name" value="HTH_LYSR"/>
    <property type="match status" value="1"/>
</dbReference>
<dbReference type="Gene3D" id="1.10.10.10">
    <property type="entry name" value="Winged helix-like DNA-binding domain superfamily/Winged helix DNA-binding domain"/>
    <property type="match status" value="1"/>
</dbReference>
<organism evidence="6 7">
    <name type="scientific">Agrococcus versicolor</name>
    <dbReference type="NCBI Taxonomy" id="501482"/>
    <lineage>
        <taxon>Bacteria</taxon>
        <taxon>Bacillati</taxon>
        <taxon>Actinomycetota</taxon>
        <taxon>Actinomycetes</taxon>
        <taxon>Micrococcales</taxon>
        <taxon>Microbacteriaceae</taxon>
        <taxon>Agrococcus</taxon>
    </lineage>
</organism>
<keyword evidence="2" id="KW-0805">Transcription regulation</keyword>
<evidence type="ECO:0000313" key="6">
    <source>
        <dbReference type="EMBL" id="GAA2175581.1"/>
    </source>
</evidence>
<dbReference type="InterPro" id="IPR036390">
    <property type="entry name" value="WH_DNA-bd_sf"/>
</dbReference>
<sequence>MGDGRDAMAQARRSAPPAPDFTLRQLAYLVAAADDGTIAAAAARLHVSASAISDAITELERTLGAHLAVRRRAHGLTLTTAGAHVVAQARSLLAAARELQTSLAAADGELVGPIAVACYPTLAPTVLPPLLAGFAAQHPGVDLHVLETTQDGLVGRIESGEVDVAFVYDRLVPGNPRRARLFALPAHVLLAPGDPLAAQERVPLEDLVDRDLILLDAPPSSEHILSLFAARGLTPRIRQRVASYESVRTLVGRGLGYGILVQRPANAASYEGFPVELREIEPAVEPVGVDVIWSAEGTPPPRVQALLDFATTIDWPRVGGATG</sequence>
<dbReference type="Pfam" id="PF03466">
    <property type="entry name" value="LysR_substrate"/>
    <property type="match status" value="1"/>
</dbReference>
<evidence type="ECO:0000313" key="7">
    <source>
        <dbReference type="Proteomes" id="UP001501599"/>
    </source>
</evidence>
<dbReference type="Proteomes" id="UP001501599">
    <property type="component" value="Unassembled WGS sequence"/>
</dbReference>
<evidence type="ECO:0000256" key="4">
    <source>
        <dbReference type="ARBA" id="ARBA00023163"/>
    </source>
</evidence>
<dbReference type="Gene3D" id="3.40.190.10">
    <property type="entry name" value="Periplasmic binding protein-like II"/>
    <property type="match status" value="2"/>
</dbReference>
<feature type="domain" description="HTH lysR-type" evidence="5">
    <location>
        <begin position="21"/>
        <end position="79"/>
    </location>
</feature>
<dbReference type="PANTHER" id="PTHR30346">
    <property type="entry name" value="TRANSCRIPTIONAL DUAL REGULATOR HCAR-RELATED"/>
    <property type="match status" value="1"/>
</dbReference>
<evidence type="ECO:0000259" key="5">
    <source>
        <dbReference type="PROSITE" id="PS50931"/>
    </source>
</evidence>
<name>A0ABP5MLW9_9MICO</name>
<evidence type="ECO:0000256" key="2">
    <source>
        <dbReference type="ARBA" id="ARBA00023015"/>
    </source>
</evidence>
<dbReference type="PANTHER" id="PTHR30346:SF0">
    <property type="entry name" value="HCA OPERON TRANSCRIPTIONAL ACTIVATOR HCAR"/>
    <property type="match status" value="1"/>
</dbReference>
<comment type="similarity">
    <text evidence="1">Belongs to the LysR transcriptional regulatory family.</text>
</comment>
<evidence type="ECO:0000256" key="1">
    <source>
        <dbReference type="ARBA" id="ARBA00009437"/>
    </source>
</evidence>
<dbReference type="InterPro" id="IPR005119">
    <property type="entry name" value="LysR_subst-bd"/>
</dbReference>
<reference evidence="7" key="1">
    <citation type="journal article" date="2019" name="Int. J. Syst. Evol. Microbiol.">
        <title>The Global Catalogue of Microorganisms (GCM) 10K type strain sequencing project: providing services to taxonomists for standard genome sequencing and annotation.</title>
        <authorList>
            <consortium name="The Broad Institute Genomics Platform"/>
            <consortium name="The Broad Institute Genome Sequencing Center for Infectious Disease"/>
            <person name="Wu L."/>
            <person name="Ma J."/>
        </authorList>
    </citation>
    <scope>NUCLEOTIDE SEQUENCE [LARGE SCALE GENOMIC DNA]</scope>
    <source>
        <strain evidence="7">JCM 16026</strain>
    </source>
</reference>